<evidence type="ECO:0000259" key="3">
    <source>
        <dbReference type="PROSITE" id="PS51459"/>
    </source>
</evidence>
<evidence type="ECO:0000256" key="2">
    <source>
        <dbReference type="PIRSR" id="PIRSR640198-2"/>
    </source>
</evidence>
<dbReference type="Proteomes" id="UP000295274">
    <property type="component" value="Unassembled WGS sequence"/>
</dbReference>
<dbReference type="InterPro" id="IPR036597">
    <property type="entry name" value="Fido-like_dom_sf"/>
</dbReference>
<dbReference type="AlphaFoldDB" id="A0A4R7DDZ3"/>
<dbReference type="SUPFAM" id="SSF140931">
    <property type="entry name" value="Fic-like"/>
    <property type="match status" value="1"/>
</dbReference>
<proteinExistence type="predicted"/>
<name>A0A4R7DDZ3_9FLAO</name>
<evidence type="ECO:0000313" key="4">
    <source>
        <dbReference type="EMBL" id="TDS18571.1"/>
    </source>
</evidence>
<feature type="binding site" evidence="2">
    <location>
        <begin position="358"/>
        <end position="365"/>
    </location>
    <ligand>
        <name>ATP</name>
        <dbReference type="ChEBI" id="CHEBI:30616"/>
    </ligand>
</feature>
<sequence length="530" mass="61038">MFFCAILELNRIIFNTMEIKIPAIKTSIFQGKTTPEKGKIVGYGAIIERLQLPIPFPNTLSLITEKSKKYSEGAWKMYPASYAPEETIYKQLVFAIKYEGINLLFFKSLFHTLSKKEIQHILHIEPMGQYSRKIWFLYEWLQQEEIEVQVDLKKRKYIPLLDAKMQYTVVGKNASRQKITNNLPGTIDFCPLIFKTEKLEKHINANVSGKKNTFLNTVHKDVLQRASSFLLLKDSKASFSIEGENPGNNRAMRWGKAIGQAGQKPLSIAELNRLQQLIIENSRFVQMGLRKEGGFVGAHDRSSGEPLPDHISAKQEDLEQLIEGLLTTNAVLQDETYDAVLAAATIAFGFVFIHPYVDGNGRLHRYIIHHVLAKKGFAQQGVIFPVSSSILDHIDDYRNVLEAYSHPLLDYIEWKETEDHNIEVTNTTIDFYRYFDATPQAEFLYDCVEDTLERVIPEEVNYLQNYDAFKHYVDNHFEMPDKLVAILVRFLEQHNGVLSKRALKKEFSELKDEEVTAIEANYKRIFLNTK</sequence>
<dbReference type="GO" id="GO:0005524">
    <property type="term" value="F:ATP binding"/>
    <property type="evidence" value="ECO:0007669"/>
    <property type="project" value="UniProtKB-KW"/>
</dbReference>
<dbReference type="Gene3D" id="1.10.3290.10">
    <property type="entry name" value="Fido-like domain"/>
    <property type="match status" value="1"/>
</dbReference>
<gene>
    <name evidence="4" type="ORF">DFQ03_0274</name>
</gene>
<feature type="domain" description="Fido" evidence="3">
    <location>
        <begin position="266"/>
        <end position="417"/>
    </location>
</feature>
<dbReference type="InterPro" id="IPR040198">
    <property type="entry name" value="Fido_containing"/>
</dbReference>
<comment type="caution">
    <text evidence="4">The sequence shown here is derived from an EMBL/GenBank/DDBJ whole genome shotgun (WGS) entry which is preliminary data.</text>
</comment>
<protein>
    <submittedName>
        <fullName evidence="4">Fic/DOC family protein</fullName>
    </submittedName>
</protein>
<keyword evidence="5" id="KW-1185">Reference proteome</keyword>
<dbReference type="Pfam" id="PF02661">
    <property type="entry name" value="Fic"/>
    <property type="match status" value="1"/>
</dbReference>
<accession>A0A4R7DDZ3</accession>
<keyword evidence="2" id="KW-0547">Nucleotide-binding</keyword>
<dbReference type="PANTHER" id="PTHR13504:SF38">
    <property type="entry name" value="FIDO DOMAIN-CONTAINING PROTEIN"/>
    <property type="match status" value="1"/>
</dbReference>
<dbReference type="EMBL" id="SNZW01000011">
    <property type="protein sequence ID" value="TDS18571.1"/>
    <property type="molecule type" value="Genomic_DNA"/>
</dbReference>
<evidence type="ECO:0000256" key="1">
    <source>
        <dbReference type="PIRSR" id="PIRSR640198-1"/>
    </source>
</evidence>
<feature type="active site" evidence="1">
    <location>
        <position position="354"/>
    </location>
</feature>
<reference evidence="4 5" key="1">
    <citation type="submission" date="2019-03" db="EMBL/GenBank/DDBJ databases">
        <title>Genomic Encyclopedia of Type Strains, Phase III (KMG-III): the genomes of soil and plant-associated and newly described type strains.</title>
        <authorList>
            <person name="Whitman W."/>
        </authorList>
    </citation>
    <scope>NUCLEOTIDE SEQUENCE [LARGE SCALE GENOMIC DNA]</scope>
    <source>
        <strain evidence="4 5">CECT 8455</strain>
    </source>
</reference>
<dbReference type="PROSITE" id="PS51459">
    <property type="entry name" value="FIDO"/>
    <property type="match status" value="1"/>
</dbReference>
<dbReference type="InterPro" id="IPR003812">
    <property type="entry name" value="Fido"/>
</dbReference>
<evidence type="ECO:0000313" key="5">
    <source>
        <dbReference type="Proteomes" id="UP000295274"/>
    </source>
</evidence>
<keyword evidence="2" id="KW-0067">ATP-binding</keyword>
<organism evidence="4 5">
    <name type="scientific">Maribacter caenipelagi</name>
    <dbReference type="NCBI Taxonomy" id="1447781"/>
    <lineage>
        <taxon>Bacteria</taxon>
        <taxon>Pseudomonadati</taxon>
        <taxon>Bacteroidota</taxon>
        <taxon>Flavobacteriia</taxon>
        <taxon>Flavobacteriales</taxon>
        <taxon>Flavobacteriaceae</taxon>
        <taxon>Maribacter</taxon>
    </lineage>
</organism>
<dbReference type="PANTHER" id="PTHR13504">
    <property type="entry name" value="FIDO DOMAIN-CONTAINING PROTEIN DDB_G0283145"/>
    <property type="match status" value="1"/>
</dbReference>